<comment type="cofactor">
    <cofactor evidence="6">
        <name>Zn(2+)</name>
        <dbReference type="ChEBI" id="CHEBI:29105"/>
    </cofactor>
    <text evidence="6">Binds 1 zinc ion per subunit.</text>
</comment>
<comment type="similarity">
    <text evidence="6">Belongs to the peptidase M48 family.</text>
</comment>
<dbReference type="STRING" id="457427.SSOG_08469"/>
<dbReference type="Proteomes" id="UP000003963">
    <property type="component" value="Unassembled WGS sequence"/>
</dbReference>
<proteinExistence type="inferred from homology"/>
<dbReference type="GO" id="GO:0006508">
    <property type="term" value="P:proteolysis"/>
    <property type="evidence" value="ECO:0007669"/>
    <property type="project" value="UniProtKB-KW"/>
</dbReference>
<dbReference type="CDD" id="cd07326">
    <property type="entry name" value="M56_BlaR1_MecR1_like"/>
    <property type="match status" value="1"/>
</dbReference>
<dbReference type="InterPro" id="IPR052173">
    <property type="entry name" value="Beta-lactam_resp_regulator"/>
</dbReference>
<dbReference type="GO" id="GO:0046872">
    <property type="term" value="F:metal ion binding"/>
    <property type="evidence" value="ECO:0007669"/>
    <property type="project" value="UniProtKB-KW"/>
</dbReference>
<keyword evidence="4 6" id="KW-0862">Zinc</keyword>
<evidence type="ECO:0000256" key="4">
    <source>
        <dbReference type="ARBA" id="ARBA00022833"/>
    </source>
</evidence>
<keyword evidence="3 6" id="KW-0378">Hydrolase</keyword>
<keyword evidence="1 6" id="KW-0645">Protease</keyword>
<keyword evidence="5 6" id="KW-0482">Metalloprotease</keyword>
<protein>
    <submittedName>
        <fullName evidence="8">Integral membrane protein</fullName>
    </submittedName>
</protein>
<evidence type="ECO:0000256" key="5">
    <source>
        <dbReference type="ARBA" id="ARBA00023049"/>
    </source>
</evidence>
<evidence type="ECO:0000256" key="2">
    <source>
        <dbReference type="ARBA" id="ARBA00022723"/>
    </source>
</evidence>
<evidence type="ECO:0000313" key="8">
    <source>
        <dbReference type="EMBL" id="EFL28755.1"/>
    </source>
</evidence>
<dbReference type="PANTHER" id="PTHR34978:SF3">
    <property type="entry name" value="SLR0241 PROTEIN"/>
    <property type="match status" value="1"/>
</dbReference>
<dbReference type="AlphaFoldDB" id="D9W7H5"/>
<reference evidence="8 9" key="1">
    <citation type="submission" date="2009-02" db="EMBL/GenBank/DDBJ databases">
        <title>Annotation of Streptomyces hygroscopicus strain ATCC 53653.</title>
        <authorList>
            <consortium name="The Broad Institute Genome Sequencing Platform"/>
            <consortium name="Broad Institute Microbial Sequencing Center"/>
            <person name="Fischbach M."/>
            <person name="Godfrey P."/>
            <person name="Ward D."/>
            <person name="Young S."/>
            <person name="Zeng Q."/>
            <person name="Koehrsen M."/>
            <person name="Alvarado L."/>
            <person name="Berlin A.M."/>
            <person name="Bochicchio J."/>
            <person name="Borenstein D."/>
            <person name="Chapman S.B."/>
            <person name="Chen Z."/>
            <person name="Engels R."/>
            <person name="Freedman E."/>
            <person name="Gellesch M."/>
            <person name="Goldberg J."/>
            <person name="Griggs A."/>
            <person name="Gujja S."/>
            <person name="Heilman E.R."/>
            <person name="Heiman D.I."/>
            <person name="Hepburn T.A."/>
            <person name="Howarth C."/>
            <person name="Jen D."/>
            <person name="Larson L."/>
            <person name="Lewis B."/>
            <person name="Mehta T."/>
            <person name="Park D."/>
            <person name="Pearson M."/>
            <person name="Richards J."/>
            <person name="Roberts A."/>
            <person name="Saif S."/>
            <person name="Shea T.D."/>
            <person name="Shenoy N."/>
            <person name="Sisk P."/>
            <person name="Stolte C."/>
            <person name="Sykes S.N."/>
            <person name="Thomson T."/>
            <person name="Walk T."/>
            <person name="White J."/>
            <person name="Yandava C."/>
            <person name="Straight P."/>
            <person name="Clardy J."/>
            <person name="Hung D."/>
            <person name="Kolter R."/>
            <person name="Mekalanos J."/>
            <person name="Walker S."/>
            <person name="Walsh C.T."/>
            <person name="Wieland-Brown L.C."/>
            <person name="Haas B."/>
            <person name="Nusbaum C."/>
            <person name="Birren B."/>
        </authorList>
    </citation>
    <scope>NUCLEOTIDE SEQUENCE [LARGE SCALE GENOMIC DNA]</scope>
    <source>
        <strain evidence="8 9">ATCC 53653</strain>
    </source>
</reference>
<dbReference type="HOGENOM" id="CLU_939826_0_0_11"/>
<accession>D9W7H5</accession>
<dbReference type="Gene3D" id="3.30.2010.10">
    <property type="entry name" value="Metalloproteases ('zincins'), catalytic domain"/>
    <property type="match status" value="1"/>
</dbReference>
<evidence type="ECO:0000256" key="1">
    <source>
        <dbReference type="ARBA" id="ARBA00022670"/>
    </source>
</evidence>
<dbReference type="PANTHER" id="PTHR34978">
    <property type="entry name" value="POSSIBLE SENSOR-TRANSDUCER PROTEIN BLAR"/>
    <property type="match status" value="1"/>
</dbReference>
<keyword evidence="9" id="KW-1185">Reference proteome</keyword>
<dbReference type="Pfam" id="PF01435">
    <property type="entry name" value="Peptidase_M48"/>
    <property type="match status" value="1"/>
</dbReference>
<evidence type="ECO:0000256" key="6">
    <source>
        <dbReference type="RuleBase" id="RU003983"/>
    </source>
</evidence>
<gene>
    <name evidence="8" type="ORF">SSOG_08469</name>
</gene>
<evidence type="ECO:0000256" key="3">
    <source>
        <dbReference type="ARBA" id="ARBA00022801"/>
    </source>
</evidence>
<keyword evidence="2" id="KW-0479">Metal-binding</keyword>
<dbReference type="GO" id="GO:0004222">
    <property type="term" value="F:metalloendopeptidase activity"/>
    <property type="evidence" value="ECO:0007669"/>
    <property type="project" value="InterPro"/>
</dbReference>
<evidence type="ECO:0000313" key="9">
    <source>
        <dbReference type="Proteomes" id="UP000003963"/>
    </source>
</evidence>
<organism evidence="8 9">
    <name type="scientific">Streptomyces himastatinicus ATCC 53653</name>
    <dbReference type="NCBI Taxonomy" id="457427"/>
    <lineage>
        <taxon>Bacteria</taxon>
        <taxon>Bacillati</taxon>
        <taxon>Actinomycetota</taxon>
        <taxon>Actinomycetes</taxon>
        <taxon>Kitasatosporales</taxon>
        <taxon>Streptomycetaceae</taxon>
        <taxon>Streptomyces</taxon>
        <taxon>Streptomyces violaceusniger group</taxon>
    </lineage>
</organism>
<evidence type="ECO:0000259" key="7">
    <source>
        <dbReference type="Pfam" id="PF01435"/>
    </source>
</evidence>
<name>D9W7H5_9ACTN</name>
<dbReference type="EMBL" id="GG657754">
    <property type="protein sequence ID" value="EFL28755.1"/>
    <property type="molecule type" value="Genomic_DNA"/>
</dbReference>
<sequence length="296" mass="31714">MLRGRGRHPGPADPAAQRLAAPLPRARRAGVQGLAVSFTDALALAAYHLAVPTGHLDAGVSGLVHFCGLTWHARVPVPGPFDIPAVVLPLLVALLTLARFGLEVLRARRARSRHLGVLDLVGRRSAGLRATVLDHELPAVYCLPGRCPRVVVSTGALRVLSGAQLDAVLDHERAHIVGRHHLALAAAEAFARAFRWLPLARAAREQTAMLLEMAADDRALRRHPRETLATALYEMAAGRTPRGAFAAGGPGCPWSGSGCAACWARTAARIPHSGSRWPRPPRPSRCCPWWWAAPRG</sequence>
<feature type="domain" description="Peptidase M48" evidence="7">
    <location>
        <begin position="140"/>
        <end position="190"/>
    </location>
</feature>
<dbReference type="InterPro" id="IPR001915">
    <property type="entry name" value="Peptidase_M48"/>
</dbReference>